<protein>
    <submittedName>
        <fullName evidence="2">Uncharacterized protein</fullName>
    </submittedName>
</protein>
<dbReference type="AlphaFoldDB" id="A0A4Y8MRL4"/>
<evidence type="ECO:0000313" key="3">
    <source>
        <dbReference type="Proteomes" id="UP000297385"/>
    </source>
</evidence>
<dbReference type="EMBL" id="SNVI01000002">
    <property type="protein sequence ID" value="TFE39985.1"/>
    <property type="molecule type" value="Genomic_DNA"/>
</dbReference>
<name>A0A4Y8MRL4_9BURK</name>
<evidence type="ECO:0000313" key="2">
    <source>
        <dbReference type="EMBL" id="TFE39985.1"/>
    </source>
</evidence>
<proteinExistence type="predicted"/>
<organism evidence="2 3">
    <name type="scientific">Paraburkholderia dipogonis</name>
    <dbReference type="NCBI Taxonomy" id="1211383"/>
    <lineage>
        <taxon>Bacteria</taxon>
        <taxon>Pseudomonadati</taxon>
        <taxon>Pseudomonadota</taxon>
        <taxon>Betaproteobacteria</taxon>
        <taxon>Burkholderiales</taxon>
        <taxon>Burkholderiaceae</taxon>
        <taxon>Paraburkholderia</taxon>
    </lineage>
</organism>
<sequence length="242" mass="26315">MTDFLYELWDSVCSLGDCLRDRLKWAWRTLGTPAVATLLTVATTSTGAYYAYRAAEEANQTSKRSLEVSERAEKAANDAEKRARLENVAELAGKLERRLCALDQFGHVRCQYVFTLTNAGKNTASHITTIVARKYASRLTDSLSGELPPGQVTRYETSDAEGYTGDDSQPLVLAVAYFDASLGVCRTKGWVYRAIAPADSTATSSPDFAAVEGDQSTLESKEDDARTTMLARGGIQCGDAPK</sequence>
<comment type="caution">
    <text evidence="2">The sequence shown here is derived from an EMBL/GenBank/DDBJ whole genome shotgun (WGS) entry which is preliminary data.</text>
</comment>
<evidence type="ECO:0000256" key="1">
    <source>
        <dbReference type="SAM" id="MobiDB-lite"/>
    </source>
</evidence>
<gene>
    <name evidence="2" type="ORF">E2553_24650</name>
</gene>
<accession>A0A4Y8MRL4</accession>
<feature type="region of interest" description="Disordered" evidence="1">
    <location>
        <begin position="202"/>
        <end position="225"/>
    </location>
</feature>
<reference evidence="2 3" key="1">
    <citation type="submission" date="2019-03" db="EMBL/GenBank/DDBJ databases">
        <title>Complete Genome Sequence of Paraburkholderia dipogonis ICMP 19430T, a Nitrogen-fixing Symbiont of the South African Invasive Legume Dipogon lignosus in New Zealand.</title>
        <authorList>
            <person name="De Meyer S.E."/>
        </authorList>
    </citation>
    <scope>NUCLEOTIDE SEQUENCE [LARGE SCALE GENOMIC DNA]</scope>
    <source>
        <strain evidence="2 3">ICMP 19430</strain>
    </source>
</reference>
<dbReference type="Proteomes" id="UP000297385">
    <property type="component" value="Unassembled WGS sequence"/>
</dbReference>
<dbReference type="GeneID" id="97303065"/>
<dbReference type="RefSeq" id="WP_134461349.1">
    <property type="nucleotide sequence ID" value="NZ_JBHMFL010000169.1"/>
</dbReference>